<keyword evidence="3 6" id="KW-0238">DNA-binding</keyword>
<dbReference type="InterPro" id="IPR009061">
    <property type="entry name" value="DNA-bd_dom_put_sf"/>
</dbReference>
<dbReference type="Pfam" id="PF13411">
    <property type="entry name" value="MerR_1"/>
    <property type="match status" value="1"/>
</dbReference>
<dbReference type="GO" id="GO:0003677">
    <property type="term" value="F:DNA binding"/>
    <property type="evidence" value="ECO:0007669"/>
    <property type="project" value="UniProtKB-KW"/>
</dbReference>
<dbReference type="PANTHER" id="PTHR30204:SF69">
    <property type="entry name" value="MERR-FAMILY TRANSCRIPTIONAL REGULATOR"/>
    <property type="match status" value="1"/>
</dbReference>
<dbReference type="Pfam" id="PF00376">
    <property type="entry name" value="MerR"/>
    <property type="match status" value="1"/>
</dbReference>
<dbReference type="AlphaFoldDB" id="A0A846RRX8"/>
<evidence type="ECO:0000256" key="2">
    <source>
        <dbReference type="ARBA" id="ARBA00023015"/>
    </source>
</evidence>
<feature type="domain" description="HTH merR-type" evidence="5">
    <location>
        <begin position="118"/>
        <end position="187"/>
    </location>
</feature>
<reference evidence="6 7" key="1">
    <citation type="submission" date="2020-03" db="EMBL/GenBank/DDBJ databases">
        <title>Sequencing the genomes of 1000 actinobacteria strains.</title>
        <authorList>
            <person name="Klenk H.-P."/>
        </authorList>
    </citation>
    <scope>NUCLEOTIDE SEQUENCE [LARGE SCALE GENOMIC DNA]</scope>
    <source>
        <strain evidence="6 7">DSM 16403</strain>
    </source>
</reference>
<evidence type="ECO:0000313" key="6">
    <source>
        <dbReference type="EMBL" id="NJC21061.1"/>
    </source>
</evidence>
<evidence type="ECO:0000256" key="3">
    <source>
        <dbReference type="ARBA" id="ARBA00023125"/>
    </source>
</evidence>
<dbReference type="RefSeq" id="WP_167990375.1">
    <property type="nucleotide sequence ID" value="NZ_JAATJL010000001.1"/>
</dbReference>
<evidence type="ECO:0000256" key="1">
    <source>
        <dbReference type="ARBA" id="ARBA00022491"/>
    </source>
</evidence>
<keyword evidence="4" id="KW-0804">Transcription</keyword>
<protein>
    <submittedName>
        <fullName evidence="6">DNA-binding transcriptional MerR regulator</fullName>
    </submittedName>
</protein>
<keyword evidence="1" id="KW-0678">Repressor</keyword>
<keyword evidence="7" id="KW-1185">Reference proteome</keyword>
<dbReference type="GO" id="GO:0003700">
    <property type="term" value="F:DNA-binding transcription factor activity"/>
    <property type="evidence" value="ECO:0007669"/>
    <property type="project" value="InterPro"/>
</dbReference>
<comment type="caution">
    <text evidence="6">The sequence shown here is derived from an EMBL/GenBank/DDBJ whole genome shotgun (WGS) entry which is preliminary data.</text>
</comment>
<evidence type="ECO:0000256" key="4">
    <source>
        <dbReference type="ARBA" id="ARBA00023163"/>
    </source>
</evidence>
<organism evidence="6 7">
    <name type="scientific">Arthrobacter pigmenti</name>
    <dbReference type="NCBI Taxonomy" id="271432"/>
    <lineage>
        <taxon>Bacteria</taxon>
        <taxon>Bacillati</taxon>
        <taxon>Actinomycetota</taxon>
        <taxon>Actinomycetes</taxon>
        <taxon>Micrococcales</taxon>
        <taxon>Micrococcaceae</taxon>
        <taxon>Arthrobacter</taxon>
    </lineage>
</organism>
<dbReference type="Proteomes" id="UP000547458">
    <property type="component" value="Unassembled WGS sequence"/>
</dbReference>
<dbReference type="InterPro" id="IPR047057">
    <property type="entry name" value="MerR_fam"/>
</dbReference>
<evidence type="ECO:0000259" key="5">
    <source>
        <dbReference type="PROSITE" id="PS50937"/>
    </source>
</evidence>
<evidence type="ECO:0000313" key="7">
    <source>
        <dbReference type="Proteomes" id="UP000547458"/>
    </source>
</evidence>
<dbReference type="PANTHER" id="PTHR30204">
    <property type="entry name" value="REDOX-CYCLING DRUG-SENSING TRANSCRIPTIONAL ACTIVATOR SOXR"/>
    <property type="match status" value="1"/>
</dbReference>
<keyword evidence="2" id="KW-0805">Transcription regulation</keyword>
<dbReference type="SUPFAM" id="SSF46955">
    <property type="entry name" value="Putative DNA-binding domain"/>
    <property type="match status" value="2"/>
</dbReference>
<proteinExistence type="predicted"/>
<dbReference type="InterPro" id="IPR000551">
    <property type="entry name" value="MerR-type_HTH_dom"/>
</dbReference>
<gene>
    <name evidence="6" type="ORF">BJ994_000137</name>
</gene>
<feature type="domain" description="HTH merR-type" evidence="5">
    <location>
        <begin position="1"/>
        <end position="44"/>
    </location>
</feature>
<dbReference type="PROSITE" id="PS50937">
    <property type="entry name" value="HTH_MERR_2"/>
    <property type="match status" value="2"/>
</dbReference>
<dbReference type="Gene3D" id="1.10.1660.10">
    <property type="match status" value="2"/>
</dbReference>
<accession>A0A846RRX8</accession>
<name>A0A846RRX8_9MICC</name>
<sequence length="234" mass="25930">MRTIDVARRVGCSVQLIRNLERDGILPFSARTRAGYRQYAEVHLKSALAYSALAAAVGPVEGKRLVRTVHRGPVHEVLELLDVAHSRLLEERIGCRATRAAVAAISGEHIDDGAHRDSMAVAELAGALGIRTSTLRHWEAEHLITPVRLPPRGARQYTPSVIRDVRIVHQLRCAGYRIDTLQELMPHIREGKRLDDLAAILARREADIEFRSRALLAASSELDALLTLVDAVRD</sequence>
<dbReference type="EMBL" id="JAATJL010000001">
    <property type="protein sequence ID" value="NJC21061.1"/>
    <property type="molecule type" value="Genomic_DNA"/>
</dbReference>
<dbReference type="SMART" id="SM00422">
    <property type="entry name" value="HTH_MERR"/>
    <property type="match status" value="1"/>
</dbReference>